<accession>A0A8C0W9B9</accession>
<evidence type="ECO:0000313" key="1">
    <source>
        <dbReference type="Ensembl" id="ENSCCNP00000006407.1"/>
    </source>
</evidence>
<protein>
    <submittedName>
        <fullName evidence="1">Uncharacterized protein</fullName>
    </submittedName>
</protein>
<name>A0A8C0W9B9_CASCN</name>
<organism evidence="1">
    <name type="scientific">Castor canadensis</name>
    <name type="common">American beaver</name>
    <dbReference type="NCBI Taxonomy" id="51338"/>
    <lineage>
        <taxon>Eukaryota</taxon>
        <taxon>Metazoa</taxon>
        <taxon>Chordata</taxon>
        <taxon>Craniata</taxon>
        <taxon>Vertebrata</taxon>
        <taxon>Euteleostomi</taxon>
        <taxon>Mammalia</taxon>
        <taxon>Eutheria</taxon>
        <taxon>Euarchontoglires</taxon>
        <taxon>Glires</taxon>
        <taxon>Rodentia</taxon>
        <taxon>Castorimorpha</taxon>
        <taxon>Castoridae</taxon>
        <taxon>Castor</taxon>
    </lineage>
</organism>
<sequence length="55" mass="6165">MINHSVWISPSGQELCVVDSKGWIFKKSKPGKVQGRHLSLALRALLYCQDVLNNV</sequence>
<dbReference type="Ensembl" id="ENSCCNT00000008421.1">
    <property type="protein sequence ID" value="ENSCCNP00000006407.1"/>
    <property type="gene ID" value="ENSCCNG00000006782.1"/>
</dbReference>
<reference evidence="1" key="1">
    <citation type="submission" date="2023-09" db="UniProtKB">
        <authorList>
            <consortium name="Ensembl"/>
        </authorList>
    </citation>
    <scope>IDENTIFICATION</scope>
</reference>
<proteinExistence type="predicted"/>
<dbReference type="AlphaFoldDB" id="A0A8C0W9B9"/>